<dbReference type="SUPFAM" id="SSF55785">
    <property type="entry name" value="PYP-like sensor domain (PAS domain)"/>
    <property type="match status" value="1"/>
</dbReference>
<dbReference type="CDD" id="cd00156">
    <property type="entry name" value="REC"/>
    <property type="match status" value="1"/>
</dbReference>
<dbReference type="InterPro" id="IPR003594">
    <property type="entry name" value="HATPase_dom"/>
</dbReference>
<dbReference type="InterPro" id="IPR000014">
    <property type="entry name" value="PAS"/>
</dbReference>
<dbReference type="InterPro" id="IPR005467">
    <property type="entry name" value="His_kinase_dom"/>
</dbReference>
<dbReference type="PROSITE" id="PS50109">
    <property type="entry name" value="HIS_KIN"/>
    <property type="match status" value="1"/>
</dbReference>
<organism evidence="12 13">
    <name type="scientific">Halogranum gelatinilyticum</name>
    <dbReference type="NCBI Taxonomy" id="660521"/>
    <lineage>
        <taxon>Archaea</taxon>
        <taxon>Methanobacteriati</taxon>
        <taxon>Methanobacteriota</taxon>
        <taxon>Stenosarchaea group</taxon>
        <taxon>Halobacteria</taxon>
        <taxon>Halobacteriales</taxon>
        <taxon>Haloferacaceae</taxon>
    </lineage>
</organism>
<dbReference type="SMART" id="SM00387">
    <property type="entry name" value="HATPase_c"/>
    <property type="match status" value="1"/>
</dbReference>
<name>A0A1G9VRH2_9EURY</name>
<dbReference type="OrthoDB" id="8127at2157"/>
<dbReference type="PRINTS" id="PR00344">
    <property type="entry name" value="BCTRLSENSOR"/>
</dbReference>
<evidence type="ECO:0000256" key="7">
    <source>
        <dbReference type="PROSITE-ProRule" id="PRU00169"/>
    </source>
</evidence>
<dbReference type="SUPFAM" id="SSF55874">
    <property type="entry name" value="ATPase domain of HSP90 chaperone/DNA topoisomerase II/histidine kinase"/>
    <property type="match status" value="1"/>
</dbReference>
<keyword evidence="4" id="KW-0808">Transferase</keyword>
<dbReference type="InterPro" id="IPR004358">
    <property type="entry name" value="Sig_transdc_His_kin-like_C"/>
</dbReference>
<dbReference type="SMART" id="SM00091">
    <property type="entry name" value="PAS"/>
    <property type="match status" value="1"/>
</dbReference>
<feature type="domain" description="PAS" evidence="10">
    <location>
        <begin position="140"/>
        <end position="210"/>
    </location>
</feature>
<dbReference type="SMART" id="SM00065">
    <property type="entry name" value="GAF"/>
    <property type="match status" value="1"/>
</dbReference>
<dbReference type="PROSITE" id="PS50113">
    <property type="entry name" value="PAC"/>
    <property type="match status" value="1"/>
</dbReference>
<dbReference type="InterPro" id="IPR036890">
    <property type="entry name" value="HATPase_C_sf"/>
</dbReference>
<keyword evidence="3" id="KW-0597">Phosphoprotein</keyword>
<dbReference type="InterPro" id="IPR013656">
    <property type="entry name" value="PAS_4"/>
</dbReference>
<dbReference type="Pfam" id="PF00072">
    <property type="entry name" value="Response_reg"/>
    <property type="match status" value="1"/>
</dbReference>
<proteinExistence type="predicted"/>
<dbReference type="Gene3D" id="3.40.50.2300">
    <property type="match status" value="1"/>
</dbReference>
<dbReference type="AlphaFoldDB" id="A0A1G9VRH2"/>
<dbReference type="NCBIfam" id="TIGR00229">
    <property type="entry name" value="sensory_box"/>
    <property type="match status" value="1"/>
</dbReference>
<feature type="domain" description="Response regulatory" evidence="9">
    <location>
        <begin position="10"/>
        <end position="127"/>
    </location>
</feature>
<gene>
    <name evidence="12" type="ORF">SAMN04487949_2479</name>
</gene>
<dbReference type="InterPro" id="IPR001610">
    <property type="entry name" value="PAC"/>
</dbReference>
<dbReference type="SMART" id="SM00388">
    <property type="entry name" value="HisKA"/>
    <property type="match status" value="1"/>
</dbReference>
<evidence type="ECO:0000259" key="11">
    <source>
        <dbReference type="PROSITE" id="PS50113"/>
    </source>
</evidence>
<evidence type="ECO:0000256" key="5">
    <source>
        <dbReference type="ARBA" id="ARBA00022777"/>
    </source>
</evidence>
<dbReference type="Pfam" id="PF01590">
    <property type="entry name" value="GAF"/>
    <property type="match status" value="1"/>
</dbReference>
<dbReference type="CDD" id="cd00130">
    <property type="entry name" value="PAS"/>
    <property type="match status" value="1"/>
</dbReference>
<dbReference type="SUPFAM" id="SSF52172">
    <property type="entry name" value="CheY-like"/>
    <property type="match status" value="1"/>
</dbReference>
<evidence type="ECO:0000259" key="8">
    <source>
        <dbReference type="PROSITE" id="PS50109"/>
    </source>
</evidence>
<dbReference type="SUPFAM" id="SSF47384">
    <property type="entry name" value="Homodimeric domain of signal transducing histidine kinase"/>
    <property type="match status" value="1"/>
</dbReference>
<evidence type="ECO:0000256" key="4">
    <source>
        <dbReference type="ARBA" id="ARBA00022679"/>
    </source>
</evidence>
<feature type="domain" description="Histidine kinase" evidence="8">
    <location>
        <begin position="446"/>
        <end position="649"/>
    </location>
</feature>
<evidence type="ECO:0000256" key="3">
    <source>
        <dbReference type="ARBA" id="ARBA00022553"/>
    </source>
</evidence>
<feature type="domain" description="PAC" evidence="11">
    <location>
        <begin position="213"/>
        <end position="265"/>
    </location>
</feature>
<evidence type="ECO:0000259" key="10">
    <source>
        <dbReference type="PROSITE" id="PS50112"/>
    </source>
</evidence>
<dbReference type="Gene3D" id="1.10.287.130">
    <property type="match status" value="1"/>
</dbReference>
<evidence type="ECO:0000256" key="2">
    <source>
        <dbReference type="ARBA" id="ARBA00012438"/>
    </source>
</evidence>
<dbReference type="STRING" id="660521.SAMN04487949_2479"/>
<dbReference type="InterPro" id="IPR036097">
    <property type="entry name" value="HisK_dim/P_sf"/>
</dbReference>
<dbReference type="Proteomes" id="UP000199451">
    <property type="component" value="Unassembled WGS sequence"/>
</dbReference>
<dbReference type="Gene3D" id="3.30.450.20">
    <property type="entry name" value="PAS domain"/>
    <property type="match status" value="1"/>
</dbReference>
<dbReference type="SMART" id="SM00086">
    <property type="entry name" value="PAC"/>
    <property type="match status" value="1"/>
</dbReference>
<protein>
    <recommendedName>
        <fullName evidence="2">histidine kinase</fullName>
        <ecNumber evidence="2">2.7.13.3</ecNumber>
    </recommendedName>
</protein>
<dbReference type="SUPFAM" id="SSF55781">
    <property type="entry name" value="GAF domain-like"/>
    <property type="match status" value="1"/>
</dbReference>
<dbReference type="InterPro" id="IPR035965">
    <property type="entry name" value="PAS-like_dom_sf"/>
</dbReference>
<accession>A0A1G9VRH2</accession>
<dbReference type="PROSITE" id="PS50112">
    <property type="entry name" value="PAS"/>
    <property type="match status" value="1"/>
</dbReference>
<keyword evidence="5" id="KW-0418">Kinase</keyword>
<evidence type="ECO:0000259" key="9">
    <source>
        <dbReference type="PROSITE" id="PS50110"/>
    </source>
</evidence>
<dbReference type="PROSITE" id="PS50110">
    <property type="entry name" value="RESPONSE_REGULATORY"/>
    <property type="match status" value="1"/>
</dbReference>
<dbReference type="Pfam" id="PF02518">
    <property type="entry name" value="HATPase_c"/>
    <property type="match status" value="1"/>
</dbReference>
<reference evidence="13" key="1">
    <citation type="submission" date="2016-10" db="EMBL/GenBank/DDBJ databases">
        <authorList>
            <person name="Varghese N."/>
            <person name="Submissions S."/>
        </authorList>
    </citation>
    <scope>NUCLEOTIDE SEQUENCE [LARGE SCALE GENOMIC DNA]</scope>
    <source>
        <strain evidence="13">CGMCC 1.10119</strain>
    </source>
</reference>
<evidence type="ECO:0000256" key="1">
    <source>
        <dbReference type="ARBA" id="ARBA00000085"/>
    </source>
</evidence>
<keyword evidence="13" id="KW-1185">Reference proteome</keyword>
<dbReference type="InterPro" id="IPR003661">
    <property type="entry name" value="HisK_dim/P_dom"/>
</dbReference>
<dbReference type="InterPro" id="IPR029016">
    <property type="entry name" value="GAF-like_dom_sf"/>
</dbReference>
<dbReference type="EMBL" id="FNHL01000003">
    <property type="protein sequence ID" value="SDM74779.1"/>
    <property type="molecule type" value="Genomic_DNA"/>
</dbReference>
<dbReference type="Gene3D" id="3.30.450.40">
    <property type="match status" value="1"/>
</dbReference>
<dbReference type="PANTHER" id="PTHR43711:SF1">
    <property type="entry name" value="HISTIDINE KINASE 1"/>
    <property type="match status" value="1"/>
</dbReference>
<evidence type="ECO:0000313" key="12">
    <source>
        <dbReference type="EMBL" id="SDM74779.1"/>
    </source>
</evidence>
<dbReference type="SMART" id="SM00448">
    <property type="entry name" value="REC"/>
    <property type="match status" value="1"/>
</dbReference>
<dbReference type="GO" id="GO:0000155">
    <property type="term" value="F:phosphorelay sensor kinase activity"/>
    <property type="evidence" value="ECO:0007669"/>
    <property type="project" value="InterPro"/>
</dbReference>
<dbReference type="InterPro" id="IPR003018">
    <property type="entry name" value="GAF"/>
</dbReference>
<dbReference type="InterPro" id="IPR011006">
    <property type="entry name" value="CheY-like_superfamily"/>
</dbReference>
<dbReference type="InterPro" id="IPR050736">
    <property type="entry name" value="Sensor_HK_Regulatory"/>
</dbReference>
<dbReference type="CDD" id="cd00075">
    <property type="entry name" value="HATPase"/>
    <property type="match status" value="1"/>
</dbReference>
<comment type="caution">
    <text evidence="7">Lacks conserved residue(s) required for the propagation of feature annotation.</text>
</comment>
<dbReference type="InterPro" id="IPR000700">
    <property type="entry name" value="PAS-assoc_C"/>
</dbReference>
<dbReference type="PANTHER" id="PTHR43711">
    <property type="entry name" value="TWO-COMPONENT HISTIDINE KINASE"/>
    <property type="match status" value="1"/>
</dbReference>
<evidence type="ECO:0000313" key="13">
    <source>
        <dbReference type="Proteomes" id="UP000199451"/>
    </source>
</evidence>
<dbReference type="EC" id="2.7.13.3" evidence="2"/>
<comment type="catalytic activity">
    <reaction evidence="1">
        <text>ATP + protein L-histidine = ADP + protein N-phospho-L-histidine.</text>
        <dbReference type="EC" id="2.7.13.3"/>
    </reaction>
</comment>
<dbReference type="InterPro" id="IPR001789">
    <property type="entry name" value="Sig_transdc_resp-reg_receiver"/>
</dbReference>
<dbReference type="Gene3D" id="3.30.565.10">
    <property type="entry name" value="Histidine kinase-like ATPase, C-terminal domain"/>
    <property type="match status" value="1"/>
</dbReference>
<evidence type="ECO:0000256" key="6">
    <source>
        <dbReference type="ARBA" id="ARBA00023012"/>
    </source>
</evidence>
<dbReference type="CDD" id="cd00082">
    <property type="entry name" value="HisKA"/>
    <property type="match status" value="1"/>
</dbReference>
<dbReference type="RefSeq" id="WP_089697787.1">
    <property type="nucleotide sequence ID" value="NZ_FNHL01000003.1"/>
</dbReference>
<dbReference type="Pfam" id="PF08448">
    <property type="entry name" value="PAS_4"/>
    <property type="match status" value="1"/>
</dbReference>
<dbReference type="Pfam" id="PF00512">
    <property type="entry name" value="HisKA"/>
    <property type="match status" value="1"/>
</dbReference>
<keyword evidence="6" id="KW-0902">Two-component regulatory system</keyword>
<sequence>MTLSSADALAVLYVGDDGSADAVADGLERVDGRFDVETATTAGDALRRLSETAVDCLVSEYDLPDSDGLALLEAVRGDADHDGLPVVLYTDAGSESVASEAIRAGVSDYLPKADADIDRLAERVAAAVESRRSRARFESNERRLSLFFEQSSLGVIEWDSEARLVRLNDAAEDILGYTEAELQGEPWGTLVPDDNQEAVADVMERLVANDGGSHSVNENIRKDGERIVCEWHNRVVTDDDGEVIALFSQFRDVTEQHRQRELLEGRERVLKEMYELISAREKSFTEQVEALLALGRDVLGVSYGTLSKVCGDEYLFEVVDAAPDAEFQLEAGDTIPLSMTNCEVAVSTEQTLVLGDIERDAPELLERGGNAEWGIGCYLGAPVFVDGDVYGTFCFYDTDTHAEQFTEWEVTLVDLMSGWVGYELQRREANQRLKRQNERLEEFASLVSHDLRNPLNVAQGRLELGREECDNDHLAVVERAHGRMQTLIEDMLLLARVGRGVDEVSPVALAELVRDCWQGVATGDATLVVDTVRTVRADETRLRQLLENLLRNSVEHGSTSSRTESGDSVEHGGEYVTVTVGTFADGFYVADDGPGIPAESREQVFDSGYTTKSDGTGFGLAIVREIADDHGWAIQITESEAGGARFEFTGVEFEDNE</sequence>